<dbReference type="GO" id="GO:0016020">
    <property type="term" value="C:membrane"/>
    <property type="evidence" value="ECO:0007669"/>
    <property type="project" value="UniProtKB-SubCell"/>
</dbReference>
<name>A0A8K0E4M0_9ROSA</name>
<comment type="subcellular location">
    <subcellularLocation>
        <location evidence="2">Endomembrane system</location>
        <topology evidence="2">Multi-pass membrane protein</topology>
    </subcellularLocation>
    <subcellularLocation>
        <location evidence="7">Membrane</location>
        <topology evidence="7">Multi-pass membrane protein</topology>
    </subcellularLocation>
</comment>
<sequence>MTTYGTIPTAAPPSSNLQLISQAKHRIQAGFGTRRPWMDMVQPHYLALPSSFGQTVERIKVNAAFFRMNYAIIILFILFVSLLWQPMSLIVFIILLIAWLFLYFLRDDPLIVFGRLMDDRMVMMALLLLTIIALFFTHARDNLIVALSVSLVVIVLHGAVRETDDIFFEDELGLDSATAGGDIATVLPLRHAASSSFSSS</sequence>
<keyword evidence="5 7" id="KW-1133">Transmembrane helix</keyword>
<keyword evidence="6 7" id="KW-0472">Membrane</keyword>
<evidence type="ECO:0000256" key="5">
    <source>
        <dbReference type="ARBA" id="ARBA00022989"/>
    </source>
</evidence>
<comment type="function">
    <text evidence="1 7">May be involved in both secretory and endocytic intracellular trafficking in the endosomal/prevacuolar compartments.</text>
</comment>
<comment type="similarity">
    <text evidence="3 7">Belongs to the PRA1 family.</text>
</comment>
<dbReference type="OrthoDB" id="63113at2759"/>
<dbReference type="AlphaFoldDB" id="A0A8K0E4M0"/>
<protein>
    <recommendedName>
        <fullName evidence="7">PRA1 family protein</fullName>
    </recommendedName>
</protein>
<dbReference type="PANTHER" id="PTHR19317:SF76">
    <property type="entry name" value="PRA1 FAMILY PROTEIN C"/>
    <property type="match status" value="1"/>
</dbReference>
<feature type="transmembrane region" description="Helical" evidence="7">
    <location>
        <begin position="64"/>
        <end position="83"/>
    </location>
</feature>
<evidence type="ECO:0000256" key="6">
    <source>
        <dbReference type="ARBA" id="ARBA00023136"/>
    </source>
</evidence>
<keyword evidence="7" id="KW-0813">Transport</keyword>
<dbReference type="GO" id="GO:0016192">
    <property type="term" value="P:vesicle-mediated transport"/>
    <property type="evidence" value="ECO:0007669"/>
    <property type="project" value="TreeGrafter"/>
</dbReference>
<evidence type="ECO:0000313" key="9">
    <source>
        <dbReference type="Proteomes" id="UP000796880"/>
    </source>
</evidence>
<gene>
    <name evidence="8" type="ORF">FNV43_RR17867</name>
</gene>
<keyword evidence="9" id="KW-1185">Reference proteome</keyword>
<evidence type="ECO:0000256" key="1">
    <source>
        <dbReference type="ARBA" id="ARBA00002501"/>
    </source>
</evidence>
<organism evidence="8 9">
    <name type="scientific">Rhamnella rubrinervis</name>
    <dbReference type="NCBI Taxonomy" id="2594499"/>
    <lineage>
        <taxon>Eukaryota</taxon>
        <taxon>Viridiplantae</taxon>
        <taxon>Streptophyta</taxon>
        <taxon>Embryophyta</taxon>
        <taxon>Tracheophyta</taxon>
        <taxon>Spermatophyta</taxon>
        <taxon>Magnoliopsida</taxon>
        <taxon>eudicotyledons</taxon>
        <taxon>Gunneridae</taxon>
        <taxon>Pentapetalae</taxon>
        <taxon>rosids</taxon>
        <taxon>fabids</taxon>
        <taxon>Rosales</taxon>
        <taxon>Rhamnaceae</taxon>
        <taxon>rhamnoid group</taxon>
        <taxon>Rhamneae</taxon>
        <taxon>Rhamnella</taxon>
    </lineage>
</organism>
<proteinExistence type="inferred from homology"/>
<dbReference type="GO" id="GO:0005794">
    <property type="term" value="C:Golgi apparatus"/>
    <property type="evidence" value="ECO:0007669"/>
    <property type="project" value="TreeGrafter"/>
</dbReference>
<feature type="transmembrane region" description="Helical" evidence="7">
    <location>
        <begin position="143"/>
        <end position="160"/>
    </location>
</feature>
<comment type="caution">
    <text evidence="8">The sequence shown here is derived from an EMBL/GenBank/DDBJ whole genome shotgun (WGS) entry which is preliminary data.</text>
</comment>
<dbReference type="GO" id="GO:0005783">
    <property type="term" value="C:endoplasmic reticulum"/>
    <property type="evidence" value="ECO:0007669"/>
    <property type="project" value="TreeGrafter"/>
</dbReference>
<evidence type="ECO:0000256" key="4">
    <source>
        <dbReference type="ARBA" id="ARBA00022692"/>
    </source>
</evidence>
<reference evidence="8" key="1">
    <citation type="submission" date="2020-03" db="EMBL/GenBank/DDBJ databases">
        <title>A high-quality chromosome-level genome assembly of a woody plant with both climbing and erect habits, Rhamnella rubrinervis.</title>
        <authorList>
            <person name="Lu Z."/>
            <person name="Yang Y."/>
            <person name="Zhu X."/>
            <person name="Sun Y."/>
        </authorList>
    </citation>
    <scope>NUCLEOTIDE SEQUENCE</scope>
    <source>
        <strain evidence="8">BYM</strain>
        <tissue evidence="8">Leaf</tissue>
    </source>
</reference>
<evidence type="ECO:0000256" key="3">
    <source>
        <dbReference type="ARBA" id="ARBA00006483"/>
    </source>
</evidence>
<keyword evidence="4 7" id="KW-0812">Transmembrane</keyword>
<dbReference type="InterPro" id="IPR004895">
    <property type="entry name" value="Prenylated_rab_accept_PRA1"/>
</dbReference>
<dbReference type="Proteomes" id="UP000796880">
    <property type="component" value="Unassembled WGS sequence"/>
</dbReference>
<evidence type="ECO:0000256" key="7">
    <source>
        <dbReference type="RuleBase" id="RU363107"/>
    </source>
</evidence>
<feature type="transmembrane region" description="Helical" evidence="7">
    <location>
        <begin position="117"/>
        <end position="137"/>
    </location>
</feature>
<dbReference type="Pfam" id="PF03208">
    <property type="entry name" value="PRA1"/>
    <property type="match status" value="1"/>
</dbReference>
<dbReference type="EMBL" id="VOIH02000008">
    <property type="protein sequence ID" value="KAF3439589.1"/>
    <property type="molecule type" value="Genomic_DNA"/>
</dbReference>
<dbReference type="PANTHER" id="PTHR19317">
    <property type="entry name" value="PRENYLATED RAB ACCEPTOR 1-RELATED"/>
    <property type="match status" value="1"/>
</dbReference>
<accession>A0A8K0E4M0</accession>
<evidence type="ECO:0000256" key="2">
    <source>
        <dbReference type="ARBA" id="ARBA00004127"/>
    </source>
</evidence>
<evidence type="ECO:0000313" key="8">
    <source>
        <dbReference type="EMBL" id="KAF3439589.1"/>
    </source>
</evidence>